<evidence type="ECO:0000256" key="1">
    <source>
        <dbReference type="SAM" id="MobiDB-lite"/>
    </source>
</evidence>
<accession>U1WX07</accession>
<dbReference type="EMBL" id="AWSJ01000287">
    <property type="protein sequence ID" value="ERI07220.1"/>
    <property type="molecule type" value="Genomic_DNA"/>
</dbReference>
<proteinExistence type="predicted"/>
<dbReference type="STRING" id="649747.HMPREF0083_04691"/>
<gene>
    <name evidence="2" type="ORF">HMPREF0083_04691</name>
</gene>
<dbReference type="AlphaFoldDB" id="U1WX07"/>
<feature type="region of interest" description="Disordered" evidence="1">
    <location>
        <begin position="17"/>
        <end position="45"/>
    </location>
</feature>
<dbReference type="Proteomes" id="UP000016511">
    <property type="component" value="Unassembled WGS sequence"/>
</dbReference>
<dbReference type="HOGENOM" id="CLU_3195461_0_0_9"/>
<reference evidence="2 3" key="1">
    <citation type="submission" date="2013-08" db="EMBL/GenBank/DDBJ databases">
        <authorList>
            <person name="Weinstock G."/>
            <person name="Sodergren E."/>
            <person name="Wylie T."/>
            <person name="Fulton L."/>
            <person name="Fulton R."/>
            <person name="Fronick C."/>
            <person name="O'Laughlin M."/>
            <person name="Godfrey J."/>
            <person name="Miner T."/>
            <person name="Herter B."/>
            <person name="Appelbaum E."/>
            <person name="Cordes M."/>
            <person name="Lek S."/>
            <person name="Wollam A."/>
            <person name="Pepin K.H."/>
            <person name="Palsikar V.B."/>
            <person name="Mitreva M."/>
            <person name="Wilson R.K."/>
        </authorList>
    </citation>
    <scope>NUCLEOTIDE SEQUENCE [LARGE SCALE GENOMIC DNA]</scope>
    <source>
        <strain evidence="2 3">ATCC 12856</strain>
    </source>
</reference>
<keyword evidence="3" id="KW-1185">Reference proteome</keyword>
<comment type="caution">
    <text evidence="2">The sequence shown here is derived from an EMBL/GenBank/DDBJ whole genome shotgun (WGS) entry which is preliminary data.</text>
</comment>
<name>U1WX07_ANEAE</name>
<sequence>MFLHCLFSGDFVAFVMSDDGPRDRGEAGEYSESADMTGRKGQAET</sequence>
<evidence type="ECO:0000313" key="2">
    <source>
        <dbReference type="EMBL" id="ERI07220.1"/>
    </source>
</evidence>
<evidence type="ECO:0000313" key="3">
    <source>
        <dbReference type="Proteomes" id="UP000016511"/>
    </source>
</evidence>
<protein>
    <submittedName>
        <fullName evidence="2">Uncharacterized protein</fullName>
    </submittedName>
</protein>
<organism evidence="2 3">
    <name type="scientific">Aneurinibacillus aneurinilyticus ATCC 12856</name>
    <dbReference type="NCBI Taxonomy" id="649747"/>
    <lineage>
        <taxon>Bacteria</taxon>
        <taxon>Bacillati</taxon>
        <taxon>Bacillota</taxon>
        <taxon>Bacilli</taxon>
        <taxon>Bacillales</taxon>
        <taxon>Paenibacillaceae</taxon>
        <taxon>Aneurinibacillus group</taxon>
        <taxon>Aneurinibacillus</taxon>
    </lineage>
</organism>